<dbReference type="PROSITE" id="PS50943">
    <property type="entry name" value="HTH_CROC1"/>
    <property type="match status" value="1"/>
</dbReference>
<dbReference type="CDD" id="cd00093">
    <property type="entry name" value="HTH_XRE"/>
    <property type="match status" value="1"/>
</dbReference>
<dbReference type="Gene3D" id="1.10.260.40">
    <property type="entry name" value="lambda repressor-like DNA-binding domains"/>
    <property type="match status" value="1"/>
</dbReference>
<dbReference type="InterPro" id="IPR001387">
    <property type="entry name" value="Cro/C1-type_HTH"/>
</dbReference>
<gene>
    <name evidence="2" type="ORF">GGR23_002078</name>
</gene>
<dbReference type="SMART" id="SM00530">
    <property type="entry name" value="HTH_XRE"/>
    <property type="match status" value="1"/>
</dbReference>
<dbReference type="GO" id="GO:0003677">
    <property type="term" value="F:DNA binding"/>
    <property type="evidence" value="ECO:0007669"/>
    <property type="project" value="InterPro"/>
</dbReference>
<comment type="caution">
    <text evidence="2">The sequence shown here is derived from an EMBL/GenBank/DDBJ whole genome shotgun (WGS) entry which is preliminary data.</text>
</comment>
<name>A0A7W6J4Z2_9HYPH</name>
<dbReference type="EMBL" id="JACIEZ010000003">
    <property type="protein sequence ID" value="MBB4064891.1"/>
    <property type="molecule type" value="Genomic_DNA"/>
</dbReference>
<dbReference type="InterPro" id="IPR010982">
    <property type="entry name" value="Lambda_DNA-bd_dom_sf"/>
</dbReference>
<sequence length="115" mass="12449">MPYFEPRTPAAGTDFDDTLGGRLSHARDCAGLTLEAVARGVDMHSATIRYWEADRAAPSLASIRKLAAILGVSQLWLLTGEGEGPGHGCPDTPILPLVSRDFSRKLHRRPRRTGA</sequence>
<dbReference type="Pfam" id="PF13560">
    <property type="entry name" value="HTH_31"/>
    <property type="match status" value="1"/>
</dbReference>
<proteinExistence type="predicted"/>
<organism evidence="2 3">
    <name type="scientific">Gellertiella hungarica</name>
    <dbReference type="NCBI Taxonomy" id="1572859"/>
    <lineage>
        <taxon>Bacteria</taxon>
        <taxon>Pseudomonadati</taxon>
        <taxon>Pseudomonadota</taxon>
        <taxon>Alphaproteobacteria</taxon>
        <taxon>Hyphomicrobiales</taxon>
        <taxon>Rhizobiaceae</taxon>
        <taxon>Gellertiella</taxon>
    </lineage>
</organism>
<dbReference type="Proteomes" id="UP000528286">
    <property type="component" value="Unassembled WGS sequence"/>
</dbReference>
<evidence type="ECO:0000313" key="2">
    <source>
        <dbReference type="EMBL" id="MBB4064891.1"/>
    </source>
</evidence>
<keyword evidence="3" id="KW-1185">Reference proteome</keyword>
<dbReference type="SUPFAM" id="SSF47413">
    <property type="entry name" value="lambda repressor-like DNA-binding domains"/>
    <property type="match status" value="1"/>
</dbReference>
<dbReference type="AlphaFoldDB" id="A0A7W6J4Z2"/>
<reference evidence="2 3" key="1">
    <citation type="submission" date="2020-08" db="EMBL/GenBank/DDBJ databases">
        <title>Genomic Encyclopedia of Type Strains, Phase IV (KMG-IV): sequencing the most valuable type-strain genomes for metagenomic binning, comparative biology and taxonomic classification.</title>
        <authorList>
            <person name="Goeker M."/>
        </authorList>
    </citation>
    <scope>NUCLEOTIDE SEQUENCE [LARGE SCALE GENOMIC DNA]</scope>
    <source>
        <strain evidence="2 3">DSM 29853</strain>
    </source>
</reference>
<feature type="domain" description="HTH cro/C1-type" evidence="1">
    <location>
        <begin position="23"/>
        <end position="77"/>
    </location>
</feature>
<evidence type="ECO:0000313" key="3">
    <source>
        <dbReference type="Proteomes" id="UP000528286"/>
    </source>
</evidence>
<evidence type="ECO:0000259" key="1">
    <source>
        <dbReference type="PROSITE" id="PS50943"/>
    </source>
</evidence>
<protein>
    <submittedName>
        <fullName evidence="2">Transcriptional regulator with XRE-family HTH domain</fullName>
    </submittedName>
</protein>
<accession>A0A7W6J4Z2</accession>
<dbReference type="RefSeq" id="WP_183366187.1">
    <property type="nucleotide sequence ID" value="NZ_JACIEZ010000003.1"/>
</dbReference>